<dbReference type="NCBIfam" id="TIGR00338">
    <property type="entry name" value="serB"/>
    <property type="match status" value="1"/>
</dbReference>
<evidence type="ECO:0000256" key="6">
    <source>
        <dbReference type="ARBA" id="ARBA00022723"/>
    </source>
</evidence>
<dbReference type="NCBIfam" id="TIGR01488">
    <property type="entry name" value="HAD-SF-IB"/>
    <property type="match status" value="1"/>
</dbReference>
<dbReference type="PANTHER" id="PTHR43344">
    <property type="entry name" value="PHOSPHOSERINE PHOSPHATASE"/>
    <property type="match status" value="1"/>
</dbReference>
<dbReference type="Gene3D" id="3.30.70.260">
    <property type="match status" value="2"/>
</dbReference>
<dbReference type="InterPro" id="IPR045865">
    <property type="entry name" value="ACT-like_dom_sf"/>
</dbReference>
<dbReference type="GO" id="GO:0005737">
    <property type="term" value="C:cytoplasm"/>
    <property type="evidence" value="ECO:0007669"/>
    <property type="project" value="TreeGrafter"/>
</dbReference>
<comment type="similarity">
    <text evidence="3">Belongs to the HAD-like hydrolase superfamily. SerB family.</text>
</comment>
<dbReference type="GO" id="GO:0036424">
    <property type="term" value="F:L-phosphoserine phosphatase activity"/>
    <property type="evidence" value="ECO:0007669"/>
    <property type="project" value="InterPro"/>
</dbReference>
<dbReference type="SUPFAM" id="SSF55021">
    <property type="entry name" value="ACT-like"/>
    <property type="match status" value="1"/>
</dbReference>
<dbReference type="SUPFAM" id="SSF56784">
    <property type="entry name" value="HAD-like"/>
    <property type="match status" value="1"/>
</dbReference>
<dbReference type="CDD" id="cd07500">
    <property type="entry name" value="HAD_PSP"/>
    <property type="match status" value="1"/>
</dbReference>
<name>A0A7Y9IED8_9ACTN</name>
<dbReference type="InterPro" id="IPR036412">
    <property type="entry name" value="HAD-like_sf"/>
</dbReference>
<dbReference type="Pfam" id="PF21086">
    <property type="entry name" value="ACT_PSP_2"/>
    <property type="match status" value="1"/>
</dbReference>
<dbReference type="SFLD" id="SFLDG01137">
    <property type="entry name" value="C1.6.1:_Phosphoserine_Phosphat"/>
    <property type="match status" value="1"/>
</dbReference>
<dbReference type="RefSeq" id="WP_179757774.1">
    <property type="nucleotide sequence ID" value="NZ_JACCBU010000001.1"/>
</dbReference>
<feature type="active site" description="Proton donor" evidence="13">
    <location>
        <position position="186"/>
    </location>
</feature>
<keyword evidence="5" id="KW-0028">Amino-acid biosynthesis</keyword>
<keyword evidence="7 15" id="KW-0378">Hydrolase</keyword>
<evidence type="ECO:0000313" key="15">
    <source>
        <dbReference type="EMBL" id="NYE75235.1"/>
    </source>
</evidence>
<dbReference type="Proteomes" id="UP000569914">
    <property type="component" value="Unassembled WGS sequence"/>
</dbReference>
<organism evidence="15 16">
    <name type="scientific">Microlunatus parietis</name>
    <dbReference type="NCBI Taxonomy" id="682979"/>
    <lineage>
        <taxon>Bacteria</taxon>
        <taxon>Bacillati</taxon>
        <taxon>Actinomycetota</taxon>
        <taxon>Actinomycetes</taxon>
        <taxon>Propionibacteriales</taxon>
        <taxon>Propionibacteriaceae</taxon>
        <taxon>Microlunatus</taxon>
    </lineage>
</organism>
<dbReference type="InterPro" id="IPR049148">
    <property type="entry name" value="PSP_ACT"/>
</dbReference>
<dbReference type="EMBL" id="JACCBU010000001">
    <property type="protein sequence ID" value="NYE75235.1"/>
    <property type="molecule type" value="Genomic_DNA"/>
</dbReference>
<dbReference type="PROSITE" id="PS51671">
    <property type="entry name" value="ACT"/>
    <property type="match status" value="1"/>
</dbReference>
<dbReference type="InterPro" id="IPR023214">
    <property type="entry name" value="HAD_sf"/>
</dbReference>
<accession>A0A7Y9IED8</accession>
<dbReference type="PANTHER" id="PTHR43344:SF2">
    <property type="entry name" value="PHOSPHOSERINE PHOSPHATASE"/>
    <property type="match status" value="1"/>
</dbReference>
<gene>
    <name evidence="15" type="ORF">BKA15_006564</name>
</gene>
<proteinExistence type="inferred from homology"/>
<dbReference type="SFLD" id="SFLDG01136">
    <property type="entry name" value="C1.6:_Phosphoserine_Phosphatas"/>
    <property type="match status" value="1"/>
</dbReference>
<comment type="caution">
    <text evidence="15">The sequence shown here is derived from an EMBL/GenBank/DDBJ whole genome shotgun (WGS) entry which is preliminary data.</text>
</comment>
<dbReference type="InterPro" id="IPR050582">
    <property type="entry name" value="HAD-like_SerB"/>
</dbReference>
<feature type="domain" description="ACT" evidence="14">
    <location>
        <begin position="12"/>
        <end position="90"/>
    </location>
</feature>
<dbReference type="Pfam" id="PF13740">
    <property type="entry name" value="ACT_6"/>
    <property type="match status" value="1"/>
</dbReference>
<evidence type="ECO:0000256" key="8">
    <source>
        <dbReference type="ARBA" id="ARBA00022842"/>
    </source>
</evidence>
<reference evidence="15 16" key="1">
    <citation type="submission" date="2020-07" db="EMBL/GenBank/DDBJ databases">
        <title>Sequencing the genomes of 1000 actinobacteria strains.</title>
        <authorList>
            <person name="Klenk H.-P."/>
        </authorList>
    </citation>
    <scope>NUCLEOTIDE SEQUENCE [LARGE SCALE GENOMIC DNA]</scope>
    <source>
        <strain evidence="15 16">DSM 22083</strain>
    </source>
</reference>
<evidence type="ECO:0000256" key="2">
    <source>
        <dbReference type="ARBA" id="ARBA00005135"/>
    </source>
</evidence>
<dbReference type="InterPro" id="IPR004469">
    <property type="entry name" value="PSP"/>
</dbReference>
<evidence type="ECO:0000256" key="13">
    <source>
        <dbReference type="PIRSR" id="PIRSR604469-1"/>
    </source>
</evidence>
<evidence type="ECO:0000259" key="14">
    <source>
        <dbReference type="PROSITE" id="PS51671"/>
    </source>
</evidence>
<dbReference type="UniPathway" id="UPA00135">
    <property type="reaction ID" value="UER00198"/>
</dbReference>
<evidence type="ECO:0000256" key="10">
    <source>
        <dbReference type="ARBA" id="ARBA00031693"/>
    </source>
</evidence>
<dbReference type="AlphaFoldDB" id="A0A7Y9IED8"/>
<evidence type="ECO:0000256" key="5">
    <source>
        <dbReference type="ARBA" id="ARBA00022605"/>
    </source>
</evidence>
<keyword evidence="8" id="KW-0460">Magnesium</keyword>
<dbReference type="Gene3D" id="3.40.50.1000">
    <property type="entry name" value="HAD superfamily/HAD-like"/>
    <property type="match status" value="1"/>
</dbReference>
<evidence type="ECO:0000256" key="7">
    <source>
        <dbReference type="ARBA" id="ARBA00022801"/>
    </source>
</evidence>
<evidence type="ECO:0000256" key="9">
    <source>
        <dbReference type="ARBA" id="ARBA00023299"/>
    </source>
</evidence>
<keyword evidence="6" id="KW-0479">Metal-binding</keyword>
<dbReference type="InterPro" id="IPR002912">
    <property type="entry name" value="ACT_dom"/>
</dbReference>
<dbReference type="GO" id="GO:0000287">
    <property type="term" value="F:magnesium ion binding"/>
    <property type="evidence" value="ECO:0007669"/>
    <property type="project" value="TreeGrafter"/>
</dbReference>
<comment type="cofactor">
    <cofactor evidence="1">
        <name>Mg(2+)</name>
        <dbReference type="ChEBI" id="CHEBI:18420"/>
    </cofactor>
</comment>
<evidence type="ECO:0000256" key="11">
    <source>
        <dbReference type="ARBA" id="ARBA00048138"/>
    </source>
</evidence>
<evidence type="ECO:0000256" key="1">
    <source>
        <dbReference type="ARBA" id="ARBA00001946"/>
    </source>
</evidence>
<protein>
    <recommendedName>
        <fullName evidence="4">phosphoserine phosphatase</fullName>
        <ecNumber evidence="4">3.1.3.3</ecNumber>
    </recommendedName>
    <alternativeName>
        <fullName evidence="10">O-phosphoserine phosphohydrolase</fullName>
    </alternativeName>
</protein>
<keyword evidence="9" id="KW-0718">Serine biosynthesis</keyword>
<dbReference type="CDD" id="cd04870">
    <property type="entry name" value="ACT_PSP_1"/>
    <property type="match status" value="1"/>
</dbReference>
<dbReference type="GO" id="GO:0006564">
    <property type="term" value="P:L-serine biosynthetic process"/>
    <property type="evidence" value="ECO:0007669"/>
    <property type="project" value="UniProtKB-KW"/>
</dbReference>
<comment type="pathway">
    <text evidence="2">Amino-acid biosynthesis; L-serine biosynthesis; L-serine from 3-phospho-D-glycerate: step 3/3.</text>
</comment>
<dbReference type="SFLD" id="SFLDS00003">
    <property type="entry name" value="Haloacid_Dehalogenase"/>
    <property type="match status" value="1"/>
</dbReference>
<keyword evidence="16" id="KW-1185">Reference proteome</keyword>
<evidence type="ECO:0000256" key="3">
    <source>
        <dbReference type="ARBA" id="ARBA00009184"/>
    </source>
</evidence>
<dbReference type="EC" id="3.1.3.3" evidence="4"/>
<evidence type="ECO:0000256" key="4">
    <source>
        <dbReference type="ARBA" id="ARBA00012640"/>
    </source>
</evidence>
<feature type="active site" description="Nucleophile" evidence="13">
    <location>
        <position position="184"/>
    </location>
</feature>
<sequence>MNSPITPEPPLLIRVTGRDRPGLTRDLLRLLAEAGAEVDDMEQLVVRERLTLDVLVRLDSAADRVIKDVLYWAFTCELKIDFERVEARSARAGRRRHVITVLGSRVGPDSLAEVADAVAEHDGTIDRIFRLATEPVIAYELVVITERPEDLRRRLVGVAQRTGVDLAVQADGLERRAKRLVVLDVDSTLITNEVIELLADEAGCGDQVAAITSRAMAGELDFEQSLRARVRLLKGLDLAAIERARARITLTPGARTFVTTLHRLGYAVAVVSGGFTQFTDGLKAELGLDHAFANTLEISDGVITGELLGPIVDRPEKARLLARIAELEGVPTSQTVAVGDGANDLDMLAAAGLGIAFNAKPVVREQADATVSVPHLDAILFMLGIRREDVIQDA</sequence>
<comment type="catalytic activity">
    <reaction evidence="11">
        <text>O-phospho-L-serine + H2O = L-serine + phosphate</text>
        <dbReference type="Rhea" id="RHEA:21208"/>
        <dbReference type="ChEBI" id="CHEBI:15377"/>
        <dbReference type="ChEBI" id="CHEBI:33384"/>
        <dbReference type="ChEBI" id="CHEBI:43474"/>
        <dbReference type="ChEBI" id="CHEBI:57524"/>
        <dbReference type="EC" id="3.1.3.3"/>
    </reaction>
</comment>
<dbReference type="Pfam" id="PF12710">
    <property type="entry name" value="HAD"/>
    <property type="match status" value="1"/>
</dbReference>
<evidence type="ECO:0000313" key="16">
    <source>
        <dbReference type="Proteomes" id="UP000569914"/>
    </source>
</evidence>
<evidence type="ECO:0000256" key="12">
    <source>
        <dbReference type="ARBA" id="ARBA00048523"/>
    </source>
</evidence>
<dbReference type="SFLD" id="SFLDF00029">
    <property type="entry name" value="phosphoserine_phosphatase"/>
    <property type="match status" value="1"/>
</dbReference>
<comment type="catalytic activity">
    <reaction evidence="12">
        <text>O-phospho-D-serine + H2O = D-serine + phosphate</text>
        <dbReference type="Rhea" id="RHEA:24873"/>
        <dbReference type="ChEBI" id="CHEBI:15377"/>
        <dbReference type="ChEBI" id="CHEBI:35247"/>
        <dbReference type="ChEBI" id="CHEBI:43474"/>
        <dbReference type="ChEBI" id="CHEBI:58680"/>
        <dbReference type="EC" id="3.1.3.3"/>
    </reaction>
</comment>